<dbReference type="AlphaFoldDB" id="A0A8J5R0D4"/>
<accession>A0A8J5R0D4</accession>
<organism evidence="1 2">
    <name type="scientific">Cotesia typhae</name>
    <dbReference type="NCBI Taxonomy" id="2053667"/>
    <lineage>
        <taxon>Eukaryota</taxon>
        <taxon>Metazoa</taxon>
        <taxon>Ecdysozoa</taxon>
        <taxon>Arthropoda</taxon>
        <taxon>Hexapoda</taxon>
        <taxon>Insecta</taxon>
        <taxon>Pterygota</taxon>
        <taxon>Neoptera</taxon>
        <taxon>Endopterygota</taxon>
        <taxon>Hymenoptera</taxon>
        <taxon>Apocrita</taxon>
        <taxon>Ichneumonoidea</taxon>
        <taxon>Braconidae</taxon>
        <taxon>Microgastrinae</taxon>
        <taxon>Cotesia</taxon>
    </lineage>
</organism>
<proteinExistence type="predicted"/>
<comment type="caution">
    <text evidence="1">The sequence shown here is derived from an EMBL/GenBank/DDBJ whole genome shotgun (WGS) entry which is preliminary data.</text>
</comment>
<evidence type="ECO:0000313" key="2">
    <source>
        <dbReference type="Proteomes" id="UP000729913"/>
    </source>
</evidence>
<name>A0A8J5R0D4_9HYME</name>
<keyword evidence="2" id="KW-1185">Reference proteome</keyword>
<reference evidence="1" key="2">
    <citation type="submission" date="2021-04" db="EMBL/GenBank/DDBJ databases">
        <title>Genome-wide patterns of bracovirus chromosomal integration into multiple host tissues during parasitism.</title>
        <authorList>
            <person name="Chebbi M.A.C."/>
        </authorList>
    </citation>
    <scope>NUCLEOTIDE SEQUENCE</scope>
    <source>
        <tissue evidence="1">Whole body</tissue>
    </source>
</reference>
<dbReference type="EMBL" id="JAAOIC020000002">
    <property type="protein sequence ID" value="KAG8042491.1"/>
    <property type="molecule type" value="Genomic_DNA"/>
</dbReference>
<dbReference type="OrthoDB" id="7701774at2759"/>
<reference evidence="1" key="1">
    <citation type="submission" date="2020-03" db="EMBL/GenBank/DDBJ databases">
        <authorList>
            <person name="Chebbi M.A."/>
            <person name="Drezen J.M."/>
        </authorList>
    </citation>
    <scope>NUCLEOTIDE SEQUENCE</scope>
    <source>
        <tissue evidence="1">Whole body</tissue>
    </source>
</reference>
<evidence type="ECO:0000313" key="1">
    <source>
        <dbReference type="EMBL" id="KAG8042491.1"/>
    </source>
</evidence>
<protein>
    <submittedName>
        <fullName evidence="1">Uncharacterized protein</fullName>
    </submittedName>
</protein>
<dbReference type="Proteomes" id="UP000729913">
    <property type="component" value="Unassembled WGS sequence"/>
</dbReference>
<sequence length="85" mass="10038">MIATIKHKRYCILCERWFPTTERHRRHLTGYQHRHTELTQRRTVHALFMLFTGKPCPRLLPASIVRTDCVPGEPTPLQIAVQVNY</sequence>
<gene>
    <name evidence="1" type="ORF">G9C98_005125</name>
</gene>